<gene>
    <name evidence="2" type="ORF">AZI86_14205</name>
</gene>
<dbReference type="Proteomes" id="UP000075320">
    <property type="component" value="Unassembled WGS sequence"/>
</dbReference>
<protein>
    <submittedName>
        <fullName evidence="2">Oxidoreductase</fullName>
    </submittedName>
</protein>
<dbReference type="InterPro" id="IPR036291">
    <property type="entry name" value="NAD(P)-bd_dom_sf"/>
</dbReference>
<dbReference type="CDD" id="cd05233">
    <property type="entry name" value="SDR_c"/>
    <property type="match status" value="1"/>
</dbReference>
<organism evidence="2 3">
    <name type="scientific">Bdellovibrio bacteriovorus</name>
    <dbReference type="NCBI Taxonomy" id="959"/>
    <lineage>
        <taxon>Bacteria</taxon>
        <taxon>Pseudomonadati</taxon>
        <taxon>Bdellovibrionota</taxon>
        <taxon>Bdellovibrionia</taxon>
        <taxon>Bdellovibrionales</taxon>
        <taxon>Pseudobdellovibrionaceae</taxon>
        <taxon>Bdellovibrio</taxon>
    </lineage>
</organism>
<name>A0A150WJL6_BDEBC</name>
<dbReference type="PANTHER" id="PTHR43975">
    <property type="entry name" value="ZGC:101858"/>
    <property type="match status" value="1"/>
</dbReference>
<evidence type="ECO:0000313" key="2">
    <source>
        <dbReference type="EMBL" id="KYG63958.1"/>
    </source>
</evidence>
<sequence>MKKAALITGASSGIGAATAIEFAKNGYFVYLMGRDKDRLAEVALQCRSGATLLSCELTDTKALDKRLNDMMNINIHRVEVVVNNAGIYKPGSVEGDTDEIWSQHFQTNLLAPVHIVRTLFPYFKKHGGGSIVNVSSTLGVSPVANTGAYSALKAAMINWTQTLALEGGPHKIRANCVCPGIVDTPIHSFHGLPETEKTKTLSQMASLQPLGRIGTPQDVANSIYFLGSDLSAWTTGASLSIDGGINLA</sequence>
<dbReference type="AlphaFoldDB" id="A0A150WJL6"/>
<dbReference type="OrthoDB" id="5292181at2"/>
<dbReference type="Gene3D" id="3.40.50.720">
    <property type="entry name" value="NAD(P)-binding Rossmann-like Domain"/>
    <property type="match status" value="1"/>
</dbReference>
<evidence type="ECO:0000256" key="1">
    <source>
        <dbReference type="ARBA" id="ARBA00006484"/>
    </source>
</evidence>
<comment type="similarity">
    <text evidence="1">Belongs to the short-chain dehydrogenases/reductases (SDR) family.</text>
</comment>
<dbReference type="PRINTS" id="PR00080">
    <property type="entry name" value="SDRFAMILY"/>
</dbReference>
<dbReference type="FunFam" id="3.40.50.720:FF:000084">
    <property type="entry name" value="Short-chain dehydrogenase reductase"/>
    <property type="match status" value="1"/>
</dbReference>
<keyword evidence="3" id="KW-1185">Reference proteome</keyword>
<comment type="caution">
    <text evidence="2">The sequence shown here is derived from an EMBL/GenBank/DDBJ whole genome shotgun (WGS) entry which is preliminary data.</text>
</comment>
<reference evidence="2 3" key="1">
    <citation type="submission" date="2016-03" db="EMBL/GenBank/DDBJ databases">
        <authorList>
            <person name="Ploux O."/>
        </authorList>
    </citation>
    <scope>NUCLEOTIDE SEQUENCE [LARGE SCALE GENOMIC DNA]</scope>
    <source>
        <strain evidence="2 3">R0</strain>
    </source>
</reference>
<dbReference type="EMBL" id="LUKE01000003">
    <property type="protein sequence ID" value="KYG63958.1"/>
    <property type="molecule type" value="Genomic_DNA"/>
</dbReference>
<dbReference type="PRINTS" id="PR00081">
    <property type="entry name" value="GDHRDH"/>
</dbReference>
<proteinExistence type="inferred from homology"/>
<dbReference type="Pfam" id="PF13561">
    <property type="entry name" value="adh_short_C2"/>
    <property type="match status" value="1"/>
</dbReference>
<dbReference type="PANTHER" id="PTHR43975:SF2">
    <property type="entry name" value="EG:BACR7A4.14 PROTEIN-RELATED"/>
    <property type="match status" value="1"/>
</dbReference>
<evidence type="ECO:0000313" key="3">
    <source>
        <dbReference type="Proteomes" id="UP000075320"/>
    </source>
</evidence>
<dbReference type="SUPFAM" id="SSF51735">
    <property type="entry name" value="NAD(P)-binding Rossmann-fold domains"/>
    <property type="match status" value="1"/>
</dbReference>
<dbReference type="InterPro" id="IPR002347">
    <property type="entry name" value="SDR_fam"/>
</dbReference>
<accession>A0A150WJL6</accession>
<dbReference type="RefSeq" id="WP_061835876.1">
    <property type="nucleotide sequence ID" value="NZ_LUKE01000003.1"/>
</dbReference>